<dbReference type="Pfam" id="PF02368">
    <property type="entry name" value="Big_2"/>
    <property type="match status" value="6"/>
</dbReference>
<dbReference type="Pfam" id="PF00413">
    <property type="entry name" value="Peptidase_M10"/>
    <property type="match status" value="1"/>
</dbReference>
<feature type="domain" description="BIG2" evidence="8">
    <location>
        <begin position="472"/>
        <end position="549"/>
    </location>
</feature>
<dbReference type="GO" id="GO:0008270">
    <property type="term" value="F:zinc ion binding"/>
    <property type="evidence" value="ECO:0007669"/>
    <property type="project" value="InterPro"/>
</dbReference>
<feature type="domain" description="BIG2" evidence="8">
    <location>
        <begin position="301"/>
        <end position="378"/>
    </location>
</feature>
<dbReference type="AlphaFoldDB" id="A0A0A1GUU0"/>
<dbReference type="SMART" id="SM00635">
    <property type="entry name" value="BID_2"/>
    <property type="match status" value="6"/>
</dbReference>
<evidence type="ECO:0000256" key="5">
    <source>
        <dbReference type="ARBA" id="ARBA00022833"/>
    </source>
</evidence>
<evidence type="ECO:0000256" key="1">
    <source>
        <dbReference type="ARBA" id="ARBA00022670"/>
    </source>
</evidence>
<evidence type="ECO:0000256" key="4">
    <source>
        <dbReference type="ARBA" id="ARBA00022801"/>
    </source>
</evidence>
<dbReference type="Proteomes" id="UP000031620">
    <property type="component" value="Chromosome"/>
</dbReference>
<keyword evidence="4" id="KW-0378">Hydrolase</keyword>
<dbReference type="PANTHER" id="PTHR23019:SF0">
    <property type="entry name" value="NUCLEAR PORE MEMBRANE GLYCOPROTEIN 210"/>
    <property type="match status" value="1"/>
</dbReference>
<dbReference type="Pfam" id="PF19258">
    <property type="entry name" value="KxYKxGKxW_sig"/>
    <property type="match status" value="1"/>
</dbReference>
<proteinExistence type="predicted"/>
<dbReference type="InterPro" id="IPR001818">
    <property type="entry name" value="Pept_M10_metallopeptidase"/>
</dbReference>
<feature type="domain" description="BIG2" evidence="8">
    <location>
        <begin position="556"/>
        <end position="632"/>
    </location>
</feature>
<name>A0A0A1GUU0_9LACO</name>
<dbReference type="HOGENOM" id="CLU_331982_0_0_9"/>
<dbReference type="InterPro" id="IPR024079">
    <property type="entry name" value="MetalloPept_cat_dom_sf"/>
</dbReference>
<feature type="domain" description="BIG2" evidence="8">
    <location>
        <begin position="128"/>
        <end position="205"/>
    </location>
</feature>
<dbReference type="GO" id="GO:0006508">
    <property type="term" value="P:proteolysis"/>
    <property type="evidence" value="ECO:0007669"/>
    <property type="project" value="UniProtKB-KW"/>
</dbReference>
<keyword evidence="5" id="KW-0862">Zinc</keyword>
<gene>
    <name evidence="9" type="ORF">LOOC260_102260</name>
</gene>
<dbReference type="EMBL" id="AP014680">
    <property type="protein sequence ID" value="BAP84804.1"/>
    <property type="molecule type" value="Genomic_DNA"/>
</dbReference>
<feature type="signal peptide" evidence="7">
    <location>
        <begin position="1"/>
        <end position="38"/>
    </location>
</feature>
<dbReference type="InterPro" id="IPR008964">
    <property type="entry name" value="Invasin/intimin_cell_adhesion"/>
</dbReference>
<feature type="compositionally biased region" description="Polar residues" evidence="6">
    <location>
        <begin position="44"/>
        <end position="59"/>
    </location>
</feature>
<feature type="compositionally biased region" description="Low complexity" evidence="6">
    <location>
        <begin position="60"/>
        <end position="94"/>
    </location>
</feature>
<evidence type="ECO:0000259" key="8">
    <source>
        <dbReference type="SMART" id="SM00635"/>
    </source>
</evidence>
<feature type="domain" description="BIG2" evidence="8">
    <location>
        <begin position="386"/>
        <end position="461"/>
    </location>
</feature>
<dbReference type="InterPro" id="IPR003343">
    <property type="entry name" value="Big_2"/>
</dbReference>
<feature type="region of interest" description="Disordered" evidence="6">
    <location>
        <begin position="44"/>
        <end position="128"/>
    </location>
</feature>
<dbReference type="NCBIfam" id="TIGR03715">
    <property type="entry name" value="KxYKxGKxW"/>
    <property type="match status" value="1"/>
</dbReference>
<dbReference type="GO" id="GO:0004222">
    <property type="term" value="F:metalloendopeptidase activity"/>
    <property type="evidence" value="ECO:0007669"/>
    <property type="project" value="InterPro"/>
</dbReference>
<keyword evidence="2" id="KW-0479">Metal-binding</keyword>
<feature type="chain" id="PRO_5009752217" description="BIG2 domain-containing protein" evidence="7">
    <location>
        <begin position="39"/>
        <end position="862"/>
    </location>
</feature>
<evidence type="ECO:0000256" key="2">
    <source>
        <dbReference type="ARBA" id="ARBA00022723"/>
    </source>
</evidence>
<dbReference type="SUPFAM" id="SSF55486">
    <property type="entry name" value="Metalloproteases ('zincins'), catalytic domain"/>
    <property type="match status" value="1"/>
</dbReference>
<evidence type="ECO:0000256" key="6">
    <source>
        <dbReference type="SAM" id="MobiDB-lite"/>
    </source>
</evidence>
<dbReference type="InterPro" id="IPR022263">
    <property type="entry name" value="KxYKxGKxW"/>
</dbReference>
<protein>
    <recommendedName>
        <fullName evidence="8">BIG2 domain-containing protein</fullName>
    </recommendedName>
</protein>
<dbReference type="Gene3D" id="2.60.40.1080">
    <property type="match status" value="6"/>
</dbReference>
<dbReference type="Gene3D" id="3.40.390.10">
    <property type="entry name" value="Collagenase (Catalytic Domain)"/>
    <property type="match status" value="1"/>
</dbReference>
<evidence type="ECO:0000313" key="10">
    <source>
        <dbReference type="Proteomes" id="UP000031620"/>
    </source>
</evidence>
<dbReference type="STRING" id="1291742.LOOC260_102260"/>
<accession>A0A0A1GUU0</accession>
<feature type="compositionally biased region" description="Low complexity" evidence="6">
    <location>
        <begin position="109"/>
        <end position="128"/>
    </location>
</feature>
<feature type="compositionally biased region" description="Polar residues" evidence="6">
    <location>
        <begin position="95"/>
        <end position="108"/>
    </location>
</feature>
<dbReference type="SUPFAM" id="SSF49373">
    <property type="entry name" value="Invasin/intimin cell-adhesion fragments"/>
    <property type="match status" value="6"/>
</dbReference>
<sequence>MEQNKHFKLYKAGKRWLVAAIATTSAVIFLGVANDAHADTAVQTNPNTTTSVTSGSAQPNTVVTSGATSSNATTNSNETNVSAPASSATNSNSVISQPTAQASASSNSTVANPTVVTNTNDTTTQADAPTSITLSKTTDYLTTGTTHQLYASTDPDQIINSDITWSSSDDSIATVDTDGLVTTLATGTAVITAATSNGLNATDTVNVVDDAVSLGGYGYTSIPTIVVGGSYQIGIAQAPSDATNISYKFSSSDPSIVKVNEAGVITGVSAGDATVTFSIYQNNSSYPSATVDVPTKVNNVDATGITLNETTVSLPVNETSQLVATVTPTGTTDKTVTWSSSDPSVATVDVNGLVTGVADGVAVITATTVNGLTAKVTVVVPELIPLVNVNYYAPTSLKVGQTYQSWYALVPGNANYCTTTWTSSDPTVATIDHNGLVTALKEGTTVITILTSQVGGGTMGGQTTLTVSPGIAISDISFDTSSSEVPVGETTKLNVNTQPDDATITKLTWSSSDASVATVDQDGNVTGLKTGSTTITVTTEGGLSATLTLLVEVPVPVNSFSYTADSYDLKAGSTEQLISVIDPSLVVFPTIVWTTSNQYVASVDADGLVTAQAPGTTTITGTLTDTFGNVKLYSHDFTAELADPSLLPSAATVDGTTAVLTSAAIQQLMTNAGLNYSDLVPFNGLRFASSTIYYQVLDDPTLVDSTGQTISMQDLVEQSIAIWQKALTAVGSNIQFLPADADHAAMLDFNQTDNEKNPGTTGDFTTDQWEDSQIIITPANVWVNTEALDNIYPVDSMIETVLHEIGHALGLDHTSDKSDFMWPVVSDNTTVSLKDAISVLLNYSLTPGTSSSAALGFGNYEL</sequence>
<keyword evidence="3 7" id="KW-0732">Signal</keyword>
<dbReference type="GO" id="GO:0031012">
    <property type="term" value="C:extracellular matrix"/>
    <property type="evidence" value="ECO:0007669"/>
    <property type="project" value="InterPro"/>
</dbReference>
<evidence type="ECO:0000313" key="9">
    <source>
        <dbReference type="EMBL" id="BAP84804.1"/>
    </source>
</evidence>
<dbReference type="KEGG" id="lho:LOOC260_102260"/>
<evidence type="ECO:0000256" key="3">
    <source>
        <dbReference type="ARBA" id="ARBA00022729"/>
    </source>
</evidence>
<reference evidence="9 10" key="1">
    <citation type="submission" date="2014-11" db="EMBL/GenBank/DDBJ databases">
        <title>Complete genome sequence and analysis of Lactobacillus hokkaidonensis LOOC260T.</title>
        <authorList>
            <person name="Tanizawa Y."/>
            <person name="Tohno M."/>
            <person name="Kaminuma E."/>
            <person name="Nakamura Y."/>
            <person name="Arita M."/>
        </authorList>
    </citation>
    <scope>NUCLEOTIDE SEQUENCE [LARGE SCALE GENOMIC DNA]</scope>
    <source>
        <strain evidence="9 10">LOOC260</strain>
    </source>
</reference>
<evidence type="ECO:0000256" key="7">
    <source>
        <dbReference type="SAM" id="SignalP"/>
    </source>
</evidence>
<organism evidence="9 10">
    <name type="scientific">Paucilactobacillus hokkaidonensis JCM 18461</name>
    <dbReference type="NCBI Taxonomy" id="1291742"/>
    <lineage>
        <taxon>Bacteria</taxon>
        <taxon>Bacillati</taxon>
        <taxon>Bacillota</taxon>
        <taxon>Bacilli</taxon>
        <taxon>Lactobacillales</taxon>
        <taxon>Lactobacillaceae</taxon>
        <taxon>Paucilactobacillus</taxon>
    </lineage>
</organism>
<keyword evidence="1" id="KW-0645">Protease</keyword>
<dbReference type="PANTHER" id="PTHR23019">
    <property type="entry name" value="NUCLEAR PORE MEMBRANE GLYCOPROTEIN GP210-RELATED"/>
    <property type="match status" value="1"/>
</dbReference>
<feature type="domain" description="BIG2" evidence="8">
    <location>
        <begin position="208"/>
        <end position="289"/>
    </location>
</feature>
<dbReference type="RefSeq" id="WP_052467237.1">
    <property type="nucleotide sequence ID" value="NZ_AP014680.1"/>
</dbReference>
<dbReference type="InterPro" id="IPR045197">
    <property type="entry name" value="NUP210-like"/>
</dbReference>